<reference evidence="2 3" key="1">
    <citation type="submission" date="2023-03" db="EMBL/GenBank/DDBJ databases">
        <title>Draft assemblies of triclosan tolerant bacteria isolated from returned activated sludge.</title>
        <authorList>
            <person name="Van Hamelsveld S."/>
        </authorList>
    </citation>
    <scope>NUCLEOTIDE SEQUENCE [LARGE SCALE GENOMIC DNA]</scope>
    <source>
        <strain evidence="2 3">GW210010_S58</strain>
    </source>
</reference>
<comment type="caution">
    <text evidence="2">The sequence shown here is derived from an EMBL/GenBank/DDBJ whole genome shotgun (WGS) entry which is preliminary data.</text>
</comment>
<proteinExistence type="predicted"/>
<dbReference type="RefSeq" id="WP_276267552.1">
    <property type="nucleotide sequence ID" value="NZ_JARJLM010000500.1"/>
</dbReference>
<dbReference type="EMBL" id="JARJLM010000500">
    <property type="protein sequence ID" value="MDF3837318.1"/>
    <property type="molecule type" value="Genomic_DNA"/>
</dbReference>
<gene>
    <name evidence="2" type="ORF">P3W85_30870</name>
</gene>
<accession>A0ABT6AXJ6</accession>
<name>A0ABT6AXJ6_9BURK</name>
<evidence type="ECO:0000256" key="1">
    <source>
        <dbReference type="SAM" id="Coils"/>
    </source>
</evidence>
<organism evidence="2 3">
    <name type="scientific">Cupriavidus basilensis</name>
    <dbReference type="NCBI Taxonomy" id="68895"/>
    <lineage>
        <taxon>Bacteria</taxon>
        <taxon>Pseudomonadati</taxon>
        <taxon>Pseudomonadota</taxon>
        <taxon>Betaproteobacteria</taxon>
        <taxon>Burkholderiales</taxon>
        <taxon>Burkholderiaceae</taxon>
        <taxon>Cupriavidus</taxon>
    </lineage>
</organism>
<dbReference type="Proteomes" id="UP001216674">
    <property type="component" value="Unassembled WGS sequence"/>
</dbReference>
<evidence type="ECO:0000313" key="3">
    <source>
        <dbReference type="Proteomes" id="UP001216674"/>
    </source>
</evidence>
<evidence type="ECO:0000313" key="2">
    <source>
        <dbReference type="EMBL" id="MDF3837318.1"/>
    </source>
</evidence>
<feature type="coiled-coil region" evidence="1">
    <location>
        <begin position="8"/>
        <end position="75"/>
    </location>
</feature>
<protein>
    <submittedName>
        <fullName evidence="2">Lysozyme</fullName>
    </submittedName>
</protein>
<keyword evidence="3" id="KW-1185">Reference proteome</keyword>
<sequence>MALVWVQGNRYERELAELREQVAGEREAAARAEADQVKKYRELEGNAREAIAAVLKHAKEERDREENAAATARAEYLAGTRRMSIAVRSCQAGAGGGATADSAAAGGVGEARAELAPEPAAVLDAIARDGDRGIRDANTCIDAYNAVRDTLNQAQQE</sequence>
<keyword evidence="1" id="KW-0175">Coiled coil</keyword>